<keyword evidence="1" id="KW-0233">DNA recombination</keyword>
<dbReference type="InterPro" id="IPR002104">
    <property type="entry name" value="Integrase_catalytic"/>
</dbReference>
<dbReference type="Proteomes" id="UP000032360">
    <property type="component" value="Unassembled WGS sequence"/>
</dbReference>
<dbReference type="GO" id="GO:0006310">
    <property type="term" value="P:DNA recombination"/>
    <property type="evidence" value="ECO:0007669"/>
    <property type="project" value="UniProtKB-KW"/>
</dbReference>
<dbReference type="InterPro" id="IPR013762">
    <property type="entry name" value="Integrase-like_cat_sf"/>
</dbReference>
<dbReference type="InterPro" id="IPR050090">
    <property type="entry name" value="Tyrosine_recombinase_XerCD"/>
</dbReference>
<gene>
    <name evidence="3" type="primary">xerC5</name>
    <name evidence="3" type="ORF">AXFE_33520</name>
</gene>
<dbReference type="Pfam" id="PF00589">
    <property type="entry name" value="Phage_integrase"/>
    <property type="match status" value="1"/>
</dbReference>
<reference evidence="3 4" key="1">
    <citation type="submission" date="2015-01" db="EMBL/GenBank/DDBJ databases">
        <title>Draft genome of the acidophilic iron oxidizer Acidithrix ferrooxidans strain Py-F3.</title>
        <authorList>
            <person name="Poehlein A."/>
            <person name="Eisen S."/>
            <person name="Schloemann M."/>
            <person name="Johnson B.D."/>
            <person name="Daniel R."/>
            <person name="Muehling M."/>
        </authorList>
    </citation>
    <scope>NUCLEOTIDE SEQUENCE [LARGE SCALE GENOMIC DNA]</scope>
    <source>
        <strain evidence="3 4">Py-F3</strain>
    </source>
</reference>
<evidence type="ECO:0000313" key="4">
    <source>
        <dbReference type="Proteomes" id="UP000032360"/>
    </source>
</evidence>
<dbReference type="GO" id="GO:0003677">
    <property type="term" value="F:DNA binding"/>
    <property type="evidence" value="ECO:0007669"/>
    <property type="project" value="InterPro"/>
</dbReference>
<dbReference type="STRING" id="1280514.AXFE_33520"/>
<comment type="caution">
    <text evidence="3">The sequence shown here is derived from an EMBL/GenBank/DDBJ whole genome shotgun (WGS) entry which is preliminary data.</text>
</comment>
<sequence length="411" mass="46563">MDIQNLRDHYPELLAYMEDHGYSKLYVERFARELKQILARADSAAWSCYADVYRDYTYTSRSVGYLRDKRTIIGAIEQFDLYHRFPDGRRRHELFPRGAYPLLSPEFRSIIDDYGAIAAQQGKKPTTIDTESHQAATFFLALQNQGIDRLMNVTQAAVLSVFLSSDGTLRRSASYKKSVMAVLKAGLSDHEDLCKRILTFLPALRETRKNIPYLTPEEIDKVKAALAPENPALTLRDKAIGMLALYTGLRSCDIAAMTLDCLDWDRDVITIRQQKTTVPLELPLTTGVGNALYDFLTHERPSTDSRYIFLSQRRPYERLQSRSLGNVAAQIMRSSGIRQSFGDRRGLHLFRHHLATTLLGQGVPQPVISRTLGHTSPNSLGPYLSADFTHLKDCALSIVRWPVAEEVFSND</sequence>
<evidence type="ECO:0000259" key="2">
    <source>
        <dbReference type="PROSITE" id="PS51898"/>
    </source>
</evidence>
<dbReference type="PATRIC" id="fig|1280514.3.peg.4483"/>
<evidence type="ECO:0000256" key="1">
    <source>
        <dbReference type="ARBA" id="ARBA00023172"/>
    </source>
</evidence>
<dbReference type="InterPro" id="IPR011010">
    <property type="entry name" value="DNA_brk_join_enz"/>
</dbReference>
<dbReference type="GO" id="GO:0015074">
    <property type="term" value="P:DNA integration"/>
    <property type="evidence" value="ECO:0007669"/>
    <property type="project" value="InterPro"/>
</dbReference>
<dbReference type="PANTHER" id="PTHR30349">
    <property type="entry name" value="PHAGE INTEGRASE-RELATED"/>
    <property type="match status" value="1"/>
</dbReference>
<feature type="domain" description="Tyr recombinase" evidence="2">
    <location>
        <begin position="209"/>
        <end position="396"/>
    </location>
</feature>
<proteinExistence type="predicted"/>
<dbReference type="PROSITE" id="PS51898">
    <property type="entry name" value="TYR_RECOMBINASE"/>
    <property type="match status" value="1"/>
</dbReference>
<protein>
    <submittedName>
        <fullName evidence="3">Tyrosine recombinase XerC</fullName>
    </submittedName>
</protein>
<accession>A0A0D8HCW0</accession>
<organism evidence="3 4">
    <name type="scientific">Acidithrix ferrooxidans</name>
    <dbReference type="NCBI Taxonomy" id="1280514"/>
    <lineage>
        <taxon>Bacteria</taxon>
        <taxon>Bacillati</taxon>
        <taxon>Actinomycetota</taxon>
        <taxon>Acidimicrobiia</taxon>
        <taxon>Acidimicrobiales</taxon>
        <taxon>Acidimicrobiaceae</taxon>
        <taxon>Acidithrix</taxon>
    </lineage>
</organism>
<name>A0A0D8HCW0_9ACTN</name>
<dbReference type="AlphaFoldDB" id="A0A0D8HCW0"/>
<dbReference type="EMBL" id="JXYS01000119">
    <property type="protein sequence ID" value="KJF15810.1"/>
    <property type="molecule type" value="Genomic_DNA"/>
</dbReference>
<keyword evidence="4" id="KW-1185">Reference proteome</keyword>
<dbReference type="SUPFAM" id="SSF56349">
    <property type="entry name" value="DNA breaking-rejoining enzymes"/>
    <property type="match status" value="1"/>
</dbReference>
<dbReference type="Gene3D" id="1.10.443.10">
    <property type="entry name" value="Intergrase catalytic core"/>
    <property type="match status" value="1"/>
</dbReference>
<evidence type="ECO:0000313" key="3">
    <source>
        <dbReference type="EMBL" id="KJF15810.1"/>
    </source>
</evidence>